<evidence type="ECO:0000256" key="3">
    <source>
        <dbReference type="ARBA" id="ARBA00008327"/>
    </source>
</evidence>
<keyword evidence="5" id="KW-0165">Cleavage on pair of basic residues</keyword>
<comment type="similarity">
    <text evidence="3">Belongs to the somatostatin family.</text>
</comment>
<comment type="subcellular location">
    <subcellularLocation>
        <location evidence="2">Secreted</location>
    </subcellularLocation>
</comment>
<keyword evidence="7" id="KW-0732">Signal</keyword>
<dbReference type="Proteomes" id="UP001331515">
    <property type="component" value="Unassembled WGS sequence"/>
</dbReference>
<feature type="compositionally biased region" description="Low complexity" evidence="9">
    <location>
        <begin position="46"/>
        <end position="55"/>
    </location>
</feature>
<dbReference type="EMBL" id="JAURVH010001521">
    <property type="protein sequence ID" value="KAK5923507.1"/>
    <property type="molecule type" value="Genomic_DNA"/>
</dbReference>
<dbReference type="InterPro" id="IPR018142">
    <property type="entry name" value="Somatostatin/Cortistatin_C"/>
</dbReference>
<dbReference type="GO" id="GO:0030334">
    <property type="term" value="P:regulation of cell migration"/>
    <property type="evidence" value="ECO:0007669"/>
    <property type="project" value="TreeGrafter"/>
</dbReference>
<proteinExistence type="inferred from homology"/>
<evidence type="ECO:0000256" key="5">
    <source>
        <dbReference type="ARBA" id="ARBA00022685"/>
    </source>
</evidence>
<dbReference type="PANTHER" id="PTHR10558:SF1">
    <property type="entry name" value="CORTISTATIN"/>
    <property type="match status" value="1"/>
</dbReference>
<evidence type="ECO:0000256" key="9">
    <source>
        <dbReference type="SAM" id="MobiDB-lite"/>
    </source>
</evidence>
<dbReference type="AlphaFoldDB" id="A0AAN8DJP4"/>
<comment type="caution">
    <text evidence="11">The sequence shown here is derived from an EMBL/GenBank/DDBJ whole genome shotgun (WGS) entry which is preliminary data.</text>
</comment>
<dbReference type="GO" id="GO:0005184">
    <property type="term" value="F:neuropeptide hormone activity"/>
    <property type="evidence" value="ECO:0007669"/>
    <property type="project" value="TreeGrafter"/>
</dbReference>
<dbReference type="InterPro" id="IPR004250">
    <property type="entry name" value="Somatostatin"/>
</dbReference>
<dbReference type="Pfam" id="PF03002">
    <property type="entry name" value="Somatostatin"/>
    <property type="match status" value="1"/>
</dbReference>
<dbReference type="GO" id="GO:0005615">
    <property type="term" value="C:extracellular space"/>
    <property type="evidence" value="ECO:0007669"/>
    <property type="project" value="TreeGrafter"/>
</dbReference>
<keyword evidence="6" id="KW-0372">Hormone</keyword>
<evidence type="ECO:0000256" key="7">
    <source>
        <dbReference type="ARBA" id="ARBA00022729"/>
    </source>
</evidence>
<evidence type="ECO:0000256" key="2">
    <source>
        <dbReference type="ARBA" id="ARBA00004613"/>
    </source>
</evidence>
<keyword evidence="8" id="KW-1015">Disulfide bond</keyword>
<dbReference type="GO" id="GO:0001664">
    <property type="term" value="F:G protein-coupled receptor binding"/>
    <property type="evidence" value="ECO:0007669"/>
    <property type="project" value="TreeGrafter"/>
</dbReference>
<feature type="region of interest" description="Disordered" evidence="9">
    <location>
        <begin position="32"/>
        <end position="55"/>
    </location>
</feature>
<evidence type="ECO:0000256" key="1">
    <source>
        <dbReference type="ARBA" id="ARBA00003524"/>
    </source>
</evidence>
<evidence type="ECO:0000256" key="6">
    <source>
        <dbReference type="ARBA" id="ARBA00022702"/>
    </source>
</evidence>
<reference evidence="11 12" key="1">
    <citation type="journal article" date="2023" name="Mol. Biol. Evol.">
        <title>Genomics of Secondarily Temperate Adaptation in the Only Non-Antarctic Icefish.</title>
        <authorList>
            <person name="Rivera-Colon A.G."/>
            <person name="Rayamajhi N."/>
            <person name="Minhas B.F."/>
            <person name="Madrigal G."/>
            <person name="Bilyk K.T."/>
            <person name="Yoon V."/>
            <person name="Hune M."/>
            <person name="Gregory S."/>
            <person name="Cheng C.H.C."/>
            <person name="Catchen J.M."/>
        </authorList>
    </citation>
    <scope>NUCLEOTIDE SEQUENCE [LARGE SCALE GENOMIC DNA]</scope>
    <source>
        <tissue evidence="11">White muscle</tissue>
    </source>
</reference>
<keyword evidence="12" id="KW-1185">Reference proteome</keyword>
<feature type="compositionally biased region" description="Pro residues" evidence="9">
    <location>
        <begin position="32"/>
        <end position="45"/>
    </location>
</feature>
<accession>A0AAN8DJP4</accession>
<name>A0AAN8DJP4_CHAGU</name>
<dbReference type="GO" id="GO:0007193">
    <property type="term" value="P:adenylate cyclase-inhibiting G protein-coupled receptor signaling pathway"/>
    <property type="evidence" value="ECO:0007669"/>
    <property type="project" value="TreeGrafter"/>
</dbReference>
<sequence>MTSSPSADVHNLSKRLSVRRFHLFCPEPFISPPLPRSQKHPPTPKPTHTYTPYHPPTTLYVSGRKGYKRVRDFGGRAEESSVVTTSRAALSPPVSSGSLSCSDSPSLSLLPSFSHLCEPPALLALDLLRQLHSSHSMQLLVVLAALMGVLYSVRAASVLPVEDRSSIHLNRIFGQELSKERKELILKLVSGLLDGALDTNMLPEEAGPLDLEEPLESRLEERAVYNRLSLPQRDRKAPCKNFFWKTFTSC</sequence>
<feature type="domain" description="Somatostatin/Cortistatin C-terminal" evidence="10">
    <location>
        <begin position="233"/>
        <end position="250"/>
    </location>
</feature>
<evidence type="ECO:0000313" key="11">
    <source>
        <dbReference type="EMBL" id="KAK5923507.1"/>
    </source>
</evidence>
<evidence type="ECO:0000259" key="10">
    <source>
        <dbReference type="Pfam" id="PF03002"/>
    </source>
</evidence>
<comment type="function">
    <text evidence="1">Somatostatin inhibits the release of somatotropin.</text>
</comment>
<keyword evidence="4" id="KW-0964">Secreted</keyword>
<evidence type="ECO:0000313" key="12">
    <source>
        <dbReference type="Proteomes" id="UP001331515"/>
    </source>
</evidence>
<dbReference type="PANTHER" id="PTHR10558">
    <property type="entry name" value="SOMATOSTATIN"/>
    <property type="match status" value="1"/>
</dbReference>
<gene>
    <name evidence="11" type="ORF">CgunFtcFv8_000470</name>
</gene>
<evidence type="ECO:0000256" key="8">
    <source>
        <dbReference type="ARBA" id="ARBA00023157"/>
    </source>
</evidence>
<organism evidence="11 12">
    <name type="scientific">Champsocephalus gunnari</name>
    <name type="common">Mackerel icefish</name>
    <dbReference type="NCBI Taxonomy" id="52237"/>
    <lineage>
        <taxon>Eukaryota</taxon>
        <taxon>Metazoa</taxon>
        <taxon>Chordata</taxon>
        <taxon>Craniata</taxon>
        <taxon>Vertebrata</taxon>
        <taxon>Euteleostomi</taxon>
        <taxon>Actinopterygii</taxon>
        <taxon>Neopterygii</taxon>
        <taxon>Teleostei</taxon>
        <taxon>Neoteleostei</taxon>
        <taxon>Acanthomorphata</taxon>
        <taxon>Eupercaria</taxon>
        <taxon>Perciformes</taxon>
        <taxon>Notothenioidei</taxon>
        <taxon>Channichthyidae</taxon>
        <taxon>Champsocephalus</taxon>
    </lineage>
</organism>
<protein>
    <recommendedName>
        <fullName evidence="10">Somatostatin/Cortistatin C-terminal domain-containing protein</fullName>
    </recommendedName>
</protein>
<evidence type="ECO:0000256" key="4">
    <source>
        <dbReference type="ARBA" id="ARBA00022525"/>
    </source>
</evidence>